<dbReference type="Pfam" id="PF08282">
    <property type="entry name" value="Hydrolase_3"/>
    <property type="match status" value="1"/>
</dbReference>
<dbReference type="EMBL" id="CAJVPI010001120">
    <property type="protein sequence ID" value="CAG8595650.1"/>
    <property type="molecule type" value="Genomic_DNA"/>
</dbReference>
<feature type="region of interest" description="Disordered" evidence="2">
    <location>
        <begin position="334"/>
        <end position="357"/>
    </location>
</feature>
<dbReference type="Gene3D" id="3.40.50.1000">
    <property type="entry name" value="HAD superfamily/HAD-like"/>
    <property type="match status" value="1"/>
</dbReference>
<keyword evidence="3" id="KW-1133">Transmembrane helix</keyword>
<evidence type="ECO:0000256" key="3">
    <source>
        <dbReference type="SAM" id="Phobius"/>
    </source>
</evidence>
<feature type="region of interest" description="Disordered" evidence="2">
    <location>
        <begin position="385"/>
        <end position="521"/>
    </location>
</feature>
<dbReference type="GO" id="GO:0016791">
    <property type="term" value="F:phosphatase activity"/>
    <property type="evidence" value="ECO:0007669"/>
    <property type="project" value="TreeGrafter"/>
</dbReference>
<name>A0A9N9CBB4_9GLOM</name>
<dbReference type="AlphaFoldDB" id="A0A9N9CBB4"/>
<dbReference type="InterPro" id="IPR036412">
    <property type="entry name" value="HAD-like_sf"/>
</dbReference>
<feature type="compositionally biased region" description="Polar residues" evidence="2">
    <location>
        <begin position="428"/>
        <end position="438"/>
    </location>
</feature>
<dbReference type="PANTHER" id="PTHR10000">
    <property type="entry name" value="PHOSPHOSERINE PHOSPHATASE"/>
    <property type="match status" value="1"/>
</dbReference>
<dbReference type="OrthoDB" id="27226at2759"/>
<gene>
    <name evidence="4" type="ORF">PBRASI_LOCUS7364</name>
</gene>
<reference evidence="4" key="1">
    <citation type="submission" date="2021-06" db="EMBL/GenBank/DDBJ databases">
        <authorList>
            <person name="Kallberg Y."/>
            <person name="Tangrot J."/>
            <person name="Rosling A."/>
        </authorList>
    </citation>
    <scope>NUCLEOTIDE SEQUENCE</scope>
    <source>
        <strain evidence="4">BR232B</strain>
    </source>
</reference>
<comment type="caution">
    <text evidence="4">The sequence shown here is derived from an EMBL/GenBank/DDBJ whole genome shotgun (WGS) entry which is preliminary data.</text>
</comment>
<feature type="compositionally biased region" description="Low complexity" evidence="2">
    <location>
        <begin position="439"/>
        <end position="451"/>
    </location>
</feature>
<dbReference type="PANTHER" id="PTHR10000:SF8">
    <property type="entry name" value="HAD SUPERFAMILY HYDROLASE-LIKE, TYPE 3"/>
    <property type="match status" value="1"/>
</dbReference>
<organism evidence="4 5">
    <name type="scientific">Paraglomus brasilianum</name>
    <dbReference type="NCBI Taxonomy" id="144538"/>
    <lineage>
        <taxon>Eukaryota</taxon>
        <taxon>Fungi</taxon>
        <taxon>Fungi incertae sedis</taxon>
        <taxon>Mucoromycota</taxon>
        <taxon>Glomeromycotina</taxon>
        <taxon>Glomeromycetes</taxon>
        <taxon>Paraglomerales</taxon>
        <taxon>Paraglomeraceae</taxon>
        <taxon>Paraglomus</taxon>
    </lineage>
</organism>
<dbReference type="GO" id="GO:0005829">
    <property type="term" value="C:cytosol"/>
    <property type="evidence" value="ECO:0007669"/>
    <property type="project" value="TreeGrafter"/>
</dbReference>
<protein>
    <submittedName>
        <fullName evidence="4">4661_t:CDS:1</fullName>
    </submittedName>
</protein>
<dbReference type="SUPFAM" id="SSF56784">
    <property type="entry name" value="HAD-like"/>
    <property type="match status" value="1"/>
</dbReference>
<evidence type="ECO:0000313" key="5">
    <source>
        <dbReference type="Proteomes" id="UP000789739"/>
    </source>
</evidence>
<feature type="transmembrane region" description="Helical" evidence="3">
    <location>
        <begin position="630"/>
        <end position="649"/>
    </location>
</feature>
<dbReference type="InterPro" id="IPR023214">
    <property type="entry name" value="HAD_sf"/>
</dbReference>
<feature type="coiled-coil region" evidence="1">
    <location>
        <begin position="552"/>
        <end position="623"/>
    </location>
</feature>
<dbReference type="GO" id="GO:0000287">
    <property type="term" value="F:magnesium ion binding"/>
    <property type="evidence" value="ECO:0007669"/>
    <property type="project" value="TreeGrafter"/>
</dbReference>
<proteinExistence type="predicted"/>
<sequence>MSTEITKKEIHLIKLDIDGTSTNPDFSTLNQKLKKVLQKLKERGHKICFTTGRNYLSALPFYQEVGLDTFLVTYNGAYINNPSKNNAEELVLNPIANQTVKDILNEPIIKQNLHNALIDKIDRKTISTSDDIYYEEIFFNGNPYTKGENILQLLGEQDALQLVLEFSNKEEMLNNILMLLRSKYSASITFYFGSKLKAKTPGDKVLVPDPEKTIIKIRNKFASKELMHMVGKGIATADSDNYLKAYAYGITDFGVLNSDGVAQFLAKHFETKITFTITKIINPTEIEINKIDFPTGEGDEKAKITKIFFFGKESAEGIFEANKTYQITFDDSEVKDDRQPTMTHSAQAGGFAMGPEPKNLPNKLILEEDEKLRVVYNNKDTIKITEQNSQGGGSGEETSTEDTGSTGNSQSSGNNSQNEDLNDKENSGTKPEGNNSEDTSNSNQGNDNDNQTPPPSNQPTQEEINKANEKLNQAKESGDNEKLSDAIKDKEKLKDKGAEKSTEDETAEKAAREELAKDKEKYRQTIFEVIEDKMKNNGVNVDDLDTEPKTKLEKLKNKEITEKNEVDQAEKEITKNTYEKAATKKYSDNSNYQSKKSEAEALIKKLENALKKNNNSSESKDNNDGIPLKVVIPVALAGVAFLVGAIIYTRKRRLKNS</sequence>
<keyword evidence="1" id="KW-0175">Coiled coil</keyword>
<feature type="compositionally biased region" description="Low complexity" evidence="2">
    <location>
        <begin position="401"/>
        <end position="418"/>
    </location>
</feature>
<feature type="compositionally biased region" description="Basic and acidic residues" evidence="2">
    <location>
        <begin position="463"/>
        <end position="521"/>
    </location>
</feature>
<accession>A0A9N9CBB4</accession>
<keyword evidence="3" id="KW-0812">Transmembrane</keyword>
<keyword evidence="3" id="KW-0472">Membrane</keyword>
<dbReference type="Proteomes" id="UP000789739">
    <property type="component" value="Unassembled WGS sequence"/>
</dbReference>
<evidence type="ECO:0000256" key="2">
    <source>
        <dbReference type="SAM" id="MobiDB-lite"/>
    </source>
</evidence>
<evidence type="ECO:0000313" key="4">
    <source>
        <dbReference type="EMBL" id="CAG8595650.1"/>
    </source>
</evidence>
<keyword evidence="5" id="KW-1185">Reference proteome</keyword>
<dbReference type="Gene3D" id="3.30.1240.10">
    <property type="match status" value="1"/>
</dbReference>
<evidence type="ECO:0000256" key="1">
    <source>
        <dbReference type="SAM" id="Coils"/>
    </source>
</evidence>